<dbReference type="HOGENOM" id="CLU_1019030_0_0_0"/>
<feature type="signal peptide" evidence="1">
    <location>
        <begin position="1"/>
        <end position="18"/>
    </location>
</feature>
<evidence type="ECO:0000256" key="1">
    <source>
        <dbReference type="SAM" id="SignalP"/>
    </source>
</evidence>
<dbReference type="EMBL" id="CP000473">
    <property type="protein sequence ID" value="ABJ86611.1"/>
    <property type="molecule type" value="Genomic_DNA"/>
</dbReference>
<evidence type="ECO:0000313" key="2">
    <source>
        <dbReference type="EMBL" id="ABJ86611.1"/>
    </source>
</evidence>
<dbReference type="InParanoid" id="Q01UQ9"/>
<dbReference type="OrthoDB" id="9979458at2"/>
<organism evidence="2">
    <name type="scientific">Solibacter usitatus (strain Ellin6076)</name>
    <dbReference type="NCBI Taxonomy" id="234267"/>
    <lineage>
        <taxon>Bacteria</taxon>
        <taxon>Pseudomonadati</taxon>
        <taxon>Acidobacteriota</taxon>
        <taxon>Terriglobia</taxon>
        <taxon>Bryobacterales</taxon>
        <taxon>Solibacteraceae</taxon>
        <taxon>Candidatus Solibacter</taxon>
    </lineage>
</organism>
<dbReference type="KEGG" id="sus:Acid_5664"/>
<proteinExistence type="predicted"/>
<gene>
    <name evidence="2" type="ordered locus">Acid_5664</name>
</gene>
<name>Q01UQ9_SOLUE</name>
<dbReference type="AlphaFoldDB" id="Q01UQ9"/>
<reference evidence="2" key="1">
    <citation type="submission" date="2006-10" db="EMBL/GenBank/DDBJ databases">
        <title>Complete sequence of Solibacter usitatus Ellin6076.</title>
        <authorList>
            <consortium name="US DOE Joint Genome Institute"/>
            <person name="Copeland A."/>
            <person name="Lucas S."/>
            <person name="Lapidus A."/>
            <person name="Barry K."/>
            <person name="Detter J.C."/>
            <person name="Glavina del Rio T."/>
            <person name="Hammon N."/>
            <person name="Israni S."/>
            <person name="Dalin E."/>
            <person name="Tice H."/>
            <person name="Pitluck S."/>
            <person name="Thompson L.S."/>
            <person name="Brettin T."/>
            <person name="Bruce D."/>
            <person name="Han C."/>
            <person name="Tapia R."/>
            <person name="Gilna P."/>
            <person name="Schmutz J."/>
            <person name="Larimer F."/>
            <person name="Land M."/>
            <person name="Hauser L."/>
            <person name="Kyrpides N."/>
            <person name="Mikhailova N."/>
            <person name="Janssen P.H."/>
            <person name="Kuske C.R."/>
            <person name="Richardson P."/>
        </authorList>
    </citation>
    <scope>NUCLEOTIDE SEQUENCE</scope>
    <source>
        <strain evidence="2">Ellin6076</strain>
    </source>
</reference>
<sequence length="273" mass="29992" precursor="true">MRFVVAILLSACAGSAFALQAEDSPEVMRAKAGITRLRTLVDEGVVPRAQLERAEAGLADAEDAALLRRTVYGNELTEEQADDMIAAASRRLERRKKAVAEARELVESGVASLLSVTPFLEEQDSARKELDLAESRARLARQLAEMARAEEAMEARLNHAPAEAHELGDRYDGDGVFNMATFAHVELDFEKQFGKPLPVSAMGETAVHRSLGFDHRGRVDVAIHPDQPEGRWLLEYLVEKHIPYFAFRQAVPGKATGAHIHIGPLSTRYKLGG</sequence>
<keyword evidence="1" id="KW-0732">Signal</keyword>
<dbReference type="STRING" id="234267.Acid_5664"/>
<accession>Q01UQ9</accession>
<protein>
    <submittedName>
        <fullName evidence="2">Uncharacterized protein</fullName>
    </submittedName>
</protein>
<feature type="chain" id="PRO_5004163433" evidence="1">
    <location>
        <begin position="19"/>
        <end position="273"/>
    </location>
</feature>